<keyword evidence="8" id="KW-1134">Transmembrane beta strand</keyword>
<keyword evidence="14 20" id="KW-0442">Lipid degradation</keyword>
<name>A0A2T3NV96_9GAMM</name>
<comment type="subunit">
    <text evidence="4 20">Homodimer; dimerization is reversible, and the dimeric form is the active one.</text>
</comment>
<accession>A0A2T3NV96</accession>
<dbReference type="EMBL" id="PYMA01000004">
    <property type="protein sequence ID" value="PSW20175.1"/>
    <property type="molecule type" value="Genomic_DNA"/>
</dbReference>
<evidence type="ECO:0000256" key="14">
    <source>
        <dbReference type="ARBA" id="ARBA00022963"/>
    </source>
</evidence>
<evidence type="ECO:0000256" key="12">
    <source>
        <dbReference type="ARBA" id="ARBA00022801"/>
    </source>
</evidence>
<evidence type="ECO:0000256" key="4">
    <source>
        <dbReference type="ARBA" id="ARBA00011702"/>
    </source>
</evidence>
<reference evidence="21 22" key="1">
    <citation type="submission" date="2018-01" db="EMBL/GenBank/DDBJ databases">
        <title>Whole genome sequencing of Histamine producing bacteria.</title>
        <authorList>
            <person name="Butler K."/>
        </authorList>
    </citation>
    <scope>NUCLEOTIDE SEQUENCE [LARGE SCALE GENOMIC DNA]</scope>
    <source>
        <strain evidence="21 22">DSM 100436</strain>
    </source>
</reference>
<evidence type="ECO:0000256" key="15">
    <source>
        <dbReference type="ARBA" id="ARBA00023098"/>
    </source>
</evidence>
<comment type="catalytic activity">
    <reaction evidence="2 20">
        <text>a 1,2-diacyl-sn-glycero-3-phosphocholine + H2O = a 1-acyl-sn-glycero-3-phosphocholine + a fatty acid + H(+)</text>
        <dbReference type="Rhea" id="RHEA:15801"/>
        <dbReference type="ChEBI" id="CHEBI:15377"/>
        <dbReference type="ChEBI" id="CHEBI:15378"/>
        <dbReference type="ChEBI" id="CHEBI:28868"/>
        <dbReference type="ChEBI" id="CHEBI:57643"/>
        <dbReference type="ChEBI" id="CHEBI:58168"/>
        <dbReference type="EC" id="3.1.1.4"/>
    </reaction>
</comment>
<keyword evidence="11 20" id="KW-0732">Signal</keyword>
<keyword evidence="16" id="KW-0472">Membrane</keyword>
<evidence type="ECO:0000256" key="17">
    <source>
        <dbReference type="ARBA" id="ARBA00023237"/>
    </source>
</evidence>
<dbReference type="SUPFAM" id="SSF56931">
    <property type="entry name" value="Outer membrane phospholipase A (OMPLA)"/>
    <property type="match status" value="1"/>
</dbReference>
<feature type="binding site" description="in dimeric form" evidence="19">
    <location>
        <position position="266"/>
    </location>
    <ligand>
        <name>Ca(2+)</name>
        <dbReference type="ChEBI" id="CHEBI:29108"/>
        <label>1</label>
    </ligand>
</feature>
<dbReference type="PANTHER" id="PTHR40457">
    <property type="entry name" value="PHOSPHOLIPASE A1"/>
    <property type="match status" value="1"/>
</dbReference>
<evidence type="ECO:0000256" key="3">
    <source>
        <dbReference type="ARBA" id="ARBA00010525"/>
    </source>
</evidence>
<evidence type="ECO:0000256" key="20">
    <source>
        <dbReference type="RuleBase" id="RU366027"/>
    </source>
</evidence>
<sequence>MTYLCNIGKEGLVFRVKQTKGLAMLKLKSTLILLAASFPMSAAASTACRDIHNDQARLACYDSAQLSDPIDSQDADKIQQPADHQVELDIDEMSIAEIGNYFNERKIFRLTAHEPNYILPFSYNDKPNEESWRQLKPDAEIDRVEVKFQISGKIKLWDDIYRDNWDLWFGYTQTAWWQLYNSDESAPFRETNYSPEMFVSYYSDYEIFGFTLVAADFGIVHQSNGRSEVLSRSWNRVFANFELAKGNFLLSLKPWYRIPEDADDDDNPDIDKYLGYGNYRLSYKNDGHLMSILLRNNFRTSDNKGGVEVSWAFPVYDAVKMYLQYYNGYGESLIDYNHYVNRVSIGILVYDWI</sequence>
<dbReference type="EC" id="3.1.1.32" evidence="5 20"/>
<keyword evidence="10 19" id="KW-0479">Metal-binding</keyword>
<feature type="binding site" description="in dimeric form" evidence="19">
    <location>
        <position position="226"/>
    </location>
    <ligand>
        <name>Ca(2+)</name>
        <dbReference type="ChEBI" id="CHEBI:29108"/>
        <label>1</label>
    </ligand>
</feature>
<feature type="binding site" description="in dimeric form" evidence="19">
    <location>
        <position position="185"/>
    </location>
    <ligand>
        <name>Ca(2+)</name>
        <dbReference type="ChEBI" id="CHEBI:29108"/>
        <label>1</label>
    </ligand>
</feature>
<comment type="similarity">
    <text evidence="3 20">Belongs to the phospholipase A1 family.</text>
</comment>
<comment type="caution">
    <text evidence="21">The sequence shown here is derived from an EMBL/GenBank/DDBJ whole genome shotgun (WGS) entry which is preliminary data.</text>
</comment>
<keyword evidence="9" id="KW-0812">Transmembrane</keyword>
<evidence type="ECO:0000256" key="13">
    <source>
        <dbReference type="ARBA" id="ARBA00022837"/>
    </source>
</evidence>
<evidence type="ECO:0000256" key="1">
    <source>
        <dbReference type="ARBA" id="ARBA00000111"/>
    </source>
</evidence>
<proteinExistence type="inferred from homology"/>
<dbReference type="CDD" id="cd00541">
    <property type="entry name" value="OMPLA"/>
    <property type="match status" value="1"/>
</dbReference>
<keyword evidence="15 20" id="KW-0443">Lipid metabolism</keyword>
<evidence type="ECO:0000313" key="21">
    <source>
        <dbReference type="EMBL" id="PSW20175.1"/>
    </source>
</evidence>
<protein>
    <recommendedName>
        <fullName evidence="7 20">Phospholipase A1</fullName>
        <ecNumber evidence="5 20">3.1.1.32</ecNumber>
        <ecNumber evidence="6 20">3.1.1.4</ecNumber>
    </recommendedName>
    <alternativeName>
        <fullName evidence="20">Phosphatidylcholine 1-acylhydrolase</fullName>
    </alternativeName>
</protein>
<comment type="cofactor">
    <cofactor evidence="20">
        <name>Ca(2+)</name>
        <dbReference type="ChEBI" id="CHEBI:29108"/>
    </cofactor>
    <text evidence="20">Binds 1 Ca(2+) ion per monomer. In the dimeric form the Ca(2+) is bound by different amino acids with binding of each Ca(2+) shared with ligands coming from each monomer. The Ca(2+) ion may have a role in catalysis.</text>
</comment>
<dbReference type="PRINTS" id="PR01486">
    <property type="entry name" value="PHPHLIPASEA1"/>
</dbReference>
<evidence type="ECO:0000256" key="9">
    <source>
        <dbReference type="ARBA" id="ARBA00022692"/>
    </source>
</evidence>
<evidence type="ECO:0000256" key="11">
    <source>
        <dbReference type="ARBA" id="ARBA00022729"/>
    </source>
</evidence>
<keyword evidence="17 20" id="KW-0998">Cell outer membrane</keyword>
<dbReference type="PANTHER" id="PTHR40457:SF1">
    <property type="entry name" value="PHOSPHOLIPASE A1"/>
    <property type="match status" value="1"/>
</dbReference>
<evidence type="ECO:0000313" key="22">
    <source>
        <dbReference type="Proteomes" id="UP000241771"/>
    </source>
</evidence>
<dbReference type="GO" id="GO:0004623">
    <property type="term" value="F:phospholipase A2 activity"/>
    <property type="evidence" value="ECO:0007669"/>
    <property type="project" value="UniProtKB-EC"/>
</dbReference>
<keyword evidence="13 19" id="KW-0106">Calcium</keyword>
<feature type="chain" id="PRO_5019613077" description="Phospholipase A1" evidence="20">
    <location>
        <begin position="43"/>
        <end position="353"/>
    </location>
</feature>
<feature type="active site" description="Proton acceptor" evidence="18">
    <location>
        <position position="221"/>
    </location>
</feature>
<evidence type="ECO:0000256" key="7">
    <source>
        <dbReference type="ARBA" id="ARBA00021726"/>
    </source>
</evidence>
<gene>
    <name evidence="21" type="ORF">C9I98_08960</name>
</gene>
<evidence type="ECO:0000256" key="19">
    <source>
        <dbReference type="PIRSR" id="PIRSR603187-2"/>
    </source>
</evidence>
<evidence type="ECO:0000256" key="16">
    <source>
        <dbReference type="ARBA" id="ARBA00023136"/>
    </source>
</evidence>
<evidence type="ECO:0000256" key="18">
    <source>
        <dbReference type="PIRSR" id="PIRSR603187-1"/>
    </source>
</evidence>
<comment type="catalytic activity">
    <reaction evidence="1 20">
        <text>a 1,2-diacyl-sn-glycero-3-phosphocholine + H2O = a 2-acyl-sn-glycero-3-phosphocholine + a fatty acid + H(+)</text>
        <dbReference type="Rhea" id="RHEA:18689"/>
        <dbReference type="ChEBI" id="CHEBI:15377"/>
        <dbReference type="ChEBI" id="CHEBI:15378"/>
        <dbReference type="ChEBI" id="CHEBI:28868"/>
        <dbReference type="ChEBI" id="CHEBI:57643"/>
        <dbReference type="ChEBI" id="CHEBI:57875"/>
        <dbReference type="EC" id="3.1.1.32"/>
    </reaction>
</comment>
<evidence type="ECO:0000256" key="2">
    <source>
        <dbReference type="ARBA" id="ARBA00001604"/>
    </source>
</evidence>
<feature type="signal peptide" evidence="20">
    <location>
        <begin position="1"/>
        <end position="42"/>
    </location>
</feature>
<dbReference type="GO" id="GO:0009279">
    <property type="term" value="C:cell outer membrane"/>
    <property type="evidence" value="ECO:0007669"/>
    <property type="project" value="UniProtKB-SubCell"/>
</dbReference>
<dbReference type="GO" id="GO:0016042">
    <property type="term" value="P:lipid catabolic process"/>
    <property type="evidence" value="ECO:0007669"/>
    <property type="project" value="UniProtKB-KW"/>
</dbReference>
<dbReference type="InterPro" id="IPR036541">
    <property type="entry name" value="PLipase_A1_sf"/>
</dbReference>
<evidence type="ECO:0000256" key="6">
    <source>
        <dbReference type="ARBA" id="ARBA00013278"/>
    </source>
</evidence>
<comment type="subcellular location">
    <subcellularLocation>
        <location evidence="20">Cell outer membrane</location>
        <topology evidence="20">Multi-pass membrane protein</topology>
    </subcellularLocation>
    <text evidence="20">One of the very few enzymes located there.</text>
</comment>
<dbReference type="GO" id="GO:0005509">
    <property type="term" value="F:calcium ion binding"/>
    <property type="evidence" value="ECO:0007669"/>
    <property type="project" value="TreeGrafter"/>
</dbReference>
<comment type="function">
    <text evidence="20">Hydrolysis of phosphatidylcholine with phospholipase A2 (EC 3.1.1.4) and phospholipase A1 (EC 3.1.1.32) activities.</text>
</comment>
<dbReference type="GO" id="GO:0008970">
    <property type="term" value="F:phospholipase A1 activity"/>
    <property type="evidence" value="ECO:0007669"/>
    <property type="project" value="UniProtKB-EC"/>
</dbReference>
<keyword evidence="12 20" id="KW-0378">Hydrolase</keyword>
<dbReference type="Gene3D" id="2.40.230.10">
    <property type="entry name" value="Phospholipase A1"/>
    <property type="match status" value="1"/>
</dbReference>
<evidence type="ECO:0000256" key="5">
    <source>
        <dbReference type="ARBA" id="ARBA00013179"/>
    </source>
</evidence>
<dbReference type="Pfam" id="PF02253">
    <property type="entry name" value="PLA1"/>
    <property type="match status" value="1"/>
</dbReference>
<feature type="active site" description="Nucleophile" evidence="18">
    <location>
        <position position="223"/>
    </location>
</feature>
<evidence type="ECO:0000256" key="8">
    <source>
        <dbReference type="ARBA" id="ARBA00022452"/>
    </source>
</evidence>
<dbReference type="Proteomes" id="UP000241771">
    <property type="component" value="Unassembled WGS sequence"/>
</dbReference>
<keyword evidence="22" id="KW-1185">Reference proteome</keyword>
<dbReference type="InterPro" id="IPR003187">
    <property type="entry name" value="PLipase_A1"/>
</dbReference>
<evidence type="ECO:0000256" key="10">
    <source>
        <dbReference type="ARBA" id="ARBA00022723"/>
    </source>
</evidence>
<dbReference type="EC" id="3.1.1.4" evidence="6 20"/>
<dbReference type="AlphaFoldDB" id="A0A2T3NV96"/>
<organism evidence="21 22">
    <name type="scientific">Photobacterium sanctipauli</name>
    <dbReference type="NCBI Taxonomy" id="1342794"/>
    <lineage>
        <taxon>Bacteria</taxon>
        <taxon>Pseudomonadati</taxon>
        <taxon>Pseudomonadota</taxon>
        <taxon>Gammaproteobacteria</taxon>
        <taxon>Vibrionales</taxon>
        <taxon>Vibrionaceae</taxon>
        <taxon>Photobacterium</taxon>
    </lineage>
</organism>
<feature type="binding site" description="in dimeric form" evidence="19">
    <location>
        <position position="231"/>
    </location>
    <ligand>
        <name>Ca(2+)</name>
        <dbReference type="ChEBI" id="CHEBI:29108"/>
        <label>1</label>
    </ligand>
</feature>